<dbReference type="RefSeq" id="WP_390253033.1">
    <property type="nucleotide sequence ID" value="NZ_JBHSDT010000008.1"/>
</dbReference>
<dbReference type="PANTHER" id="PTHR32114:SF2">
    <property type="entry name" value="ABC TRANSPORTER ABCH.3"/>
    <property type="match status" value="1"/>
</dbReference>
<proteinExistence type="inferred from homology"/>
<dbReference type="PANTHER" id="PTHR32114">
    <property type="entry name" value="ABC TRANSPORTER ABCH.3"/>
    <property type="match status" value="1"/>
</dbReference>
<name>A0ABV8WXT4_9BACI</name>
<evidence type="ECO:0000256" key="1">
    <source>
        <dbReference type="ARBA" id="ARBA00006930"/>
    </source>
</evidence>
<comment type="similarity">
    <text evidence="1">Belongs to the SMC family. SbcC subfamily.</text>
</comment>
<keyword evidence="4" id="KW-0175">Coiled coil</keyword>
<feature type="domain" description="Rad50/SbcC-type AAA" evidence="5">
    <location>
        <begin position="6"/>
        <end position="264"/>
    </location>
</feature>
<dbReference type="Pfam" id="PF13558">
    <property type="entry name" value="SbcC_Walker_B"/>
    <property type="match status" value="1"/>
</dbReference>
<accession>A0ABV8WXT4</accession>
<dbReference type="Proteomes" id="UP001595882">
    <property type="component" value="Unassembled WGS sequence"/>
</dbReference>
<dbReference type="InterPro" id="IPR038729">
    <property type="entry name" value="Rad50/SbcC_AAA"/>
</dbReference>
<dbReference type="SUPFAM" id="SSF52540">
    <property type="entry name" value="P-loop containing nucleoside triphosphate hydrolases"/>
    <property type="match status" value="2"/>
</dbReference>
<evidence type="ECO:0000256" key="2">
    <source>
        <dbReference type="ARBA" id="ARBA00011322"/>
    </source>
</evidence>
<comment type="caution">
    <text evidence="6">The sequence shown here is derived from an EMBL/GenBank/DDBJ whole genome shotgun (WGS) entry which is preliminary data.</text>
</comment>
<feature type="coiled-coil region" evidence="4">
    <location>
        <begin position="320"/>
        <end position="426"/>
    </location>
</feature>
<dbReference type="InterPro" id="IPR027417">
    <property type="entry name" value="P-loop_NTPase"/>
</dbReference>
<keyword evidence="7" id="KW-1185">Reference proteome</keyword>
<organism evidence="6 7">
    <name type="scientific">Gracilibacillus xinjiangensis</name>
    <dbReference type="NCBI Taxonomy" id="1193282"/>
    <lineage>
        <taxon>Bacteria</taxon>
        <taxon>Bacillati</taxon>
        <taxon>Bacillota</taxon>
        <taxon>Bacilli</taxon>
        <taxon>Bacillales</taxon>
        <taxon>Bacillaceae</taxon>
        <taxon>Gracilibacillus</taxon>
    </lineage>
</organism>
<evidence type="ECO:0000256" key="3">
    <source>
        <dbReference type="ARBA" id="ARBA00013368"/>
    </source>
</evidence>
<feature type="coiled-coil region" evidence="4">
    <location>
        <begin position="197"/>
        <end position="293"/>
    </location>
</feature>
<evidence type="ECO:0000313" key="7">
    <source>
        <dbReference type="Proteomes" id="UP001595882"/>
    </source>
</evidence>
<gene>
    <name evidence="6" type="ORF">ACFOY7_15160</name>
</gene>
<comment type="subunit">
    <text evidence="2">Heterodimer of SbcC and SbcD.</text>
</comment>
<feature type="coiled-coil region" evidence="4">
    <location>
        <begin position="534"/>
        <end position="568"/>
    </location>
</feature>
<evidence type="ECO:0000256" key="4">
    <source>
        <dbReference type="SAM" id="Coils"/>
    </source>
</evidence>
<dbReference type="Pfam" id="PF13476">
    <property type="entry name" value="AAA_23"/>
    <property type="match status" value="1"/>
</dbReference>
<evidence type="ECO:0000259" key="5">
    <source>
        <dbReference type="Pfam" id="PF13476"/>
    </source>
</evidence>
<sequence length="1034" mass="121589">MRVLTLELTAFGPYRQKQLIDFEQLGDEMIFLITGPTGAGKTTIFDAICYSIYGRASGTDRDQDTFRSHFATSDDLTSVTLTFTLHEKTYRVTRSPKQLKPKARGEGYTEEPASASLYQLNHEQKWELLETKIKDVNETLESMVNLDYEQFRKMIMIPQGEFRKLISENSKEREEVLQKIFRTYFYRDMTEKMKSDAKMLKEKSEKLEWKLEQERIKISTDMMELEEDQPIIDQIHAKIKELYEEQKELQEKQEQLKQRQQQLEQDYYHKQQIVELYDQLDRKVEESKQLQQREPQIIEQKEVLQLAKLAEQLIPLEQQLLNREEELHQQQKRSKNIQQQLLDKQTEFEREEVQYNQLKREEAARDRLKIDLLQKKESLGKIKEYMNVKEQFNKLASIVTTDQEKMKKTELALEQLNKEKEQSYQLNDQIHHLQQTIQQAKFNKEKSHRQLVICRDIINESSQLDIMRKDYQQVKNVVIKLNDKVDKQKLKCDQIEQGYHKNIAEILASKLSDGEACPVCGSVHHPKKESEKVNDINKDTLENERNHLHQLEEELKTMERKMYEIKEQGEARRAILNSYYQSLDNTFQSLSLDEMKETVKQLEIKEKMSEKEILDLYNSVAELQASQKSVQEIQLAIDRKKEEQTKLMQEFTFKNDQLQQLQIKIASLESQLPANIDSFKDYEQQIKELEINYNNQMKHWENSQQRYDKVKQELAEIKTISQQAAQFSLQLQQNYEKQKELFDKTLKEKNFDSVDAYKNALLTQNQQEDLNKFIEEYEETRKVNEQRIQEIKAALKDYEKPDLEPLKEELNQLKEKQLFLSKDEQSIEWLVTQLKRSEINVQSIEKDLAATSERYYHIGELANMAKGDNPQRLSFERFVLSTFLDEILIQANLRLDKMTDNRFQLIRSEELAKRGAQSGLDLEVLDHYTGRKRSVKTLSGGEGFKAALSLALGMADIIQSHAGGVQLDTLFIDEGFGTLDEISLEQAIQCLKDLQHDHRVIGVISHVSQLKESIKAKLVVQSSNDGSNAKFVLQ</sequence>
<evidence type="ECO:0000313" key="6">
    <source>
        <dbReference type="EMBL" id="MFC4404407.1"/>
    </source>
</evidence>
<feature type="coiled-coil region" evidence="4">
    <location>
        <begin position="592"/>
        <end position="699"/>
    </location>
</feature>
<protein>
    <recommendedName>
        <fullName evidence="3">Nuclease SbcCD subunit C</fullName>
    </recommendedName>
</protein>
<dbReference type="Gene3D" id="3.40.50.300">
    <property type="entry name" value="P-loop containing nucleotide triphosphate hydrolases"/>
    <property type="match status" value="2"/>
</dbReference>
<dbReference type="EMBL" id="JBHSDT010000008">
    <property type="protein sequence ID" value="MFC4404407.1"/>
    <property type="molecule type" value="Genomic_DNA"/>
</dbReference>
<reference evidence="7" key="1">
    <citation type="journal article" date="2019" name="Int. J. Syst. Evol. Microbiol.">
        <title>The Global Catalogue of Microorganisms (GCM) 10K type strain sequencing project: providing services to taxonomists for standard genome sequencing and annotation.</title>
        <authorList>
            <consortium name="The Broad Institute Genomics Platform"/>
            <consortium name="The Broad Institute Genome Sequencing Center for Infectious Disease"/>
            <person name="Wu L."/>
            <person name="Ma J."/>
        </authorList>
    </citation>
    <scope>NUCLEOTIDE SEQUENCE [LARGE SCALE GENOMIC DNA]</scope>
    <source>
        <strain evidence="7">CCUG 37865</strain>
    </source>
</reference>